<protein>
    <submittedName>
        <fullName evidence="8">Uncharacterized protein LOC108821063</fullName>
    </submittedName>
    <submittedName>
        <fullName evidence="9">Uncharacterized protein LOC130501415</fullName>
    </submittedName>
</protein>
<dbReference type="GO" id="GO:0005634">
    <property type="term" value="C:nucleus"/>
    <property type="evidence" value="ECO:0007669"/>
    <property type="project" value="UniProtKB-SubCell"/>
</dbReference>
<dbReference type="OrthoDB" id="20086at2759"/>
<keyword evidence="7" id="KW-1185">Reference proteome</keyword>
<feature type="domain" description="Essential protein Yae1 N-terminal" evidence="6">
    <location>
        <begin position="72"/>
        <end position="109"/>
    </location>
</feature>
<reference evidence="7" key="1">
    <citation type="journal article" date="2019" name="Database">
        <title>The radish genome database (RadishGD): an integrated information resource for radish genomics.</title>
        <authorList>
            <person name="Yu H.J."/>
            <person name="Baek S."/>
            <person name="Lee Y.J."/>
            <person name="Cho A."/>
            <person name="Mun J.H."/>
        </authorList>
    </citation>
    <scope>NUCLEOTIDE SEQUENCE [LARGE SCALE GENOMIC DNA]</scope>
    <source>
        <strain evidence="7">cv. WK10039</strain>
    </source>
</reference>
<proteinExistence type="predicted"/>
<dbReference type="InterPro" id="IPR019191">
    <property type="entry name" value="Essential_protein_Yae1_N"/>
</dbReference>
<dbReference type="RefSeq" id="XP_056852314.1">
    <property type="nucleotide sequence ID" value="XM_056996334.1"/>
</dbReference>
<evidence type="ECO:0000256" key="5">
    <source>
        <dbReference type="SAM" id="MobiDB-lite"/>
    </source>
</evidence>
<dbReference type="GO" id="GO:0005737">
    <property type="term" value="C:cytoplasm"/>
    <property type="evidence" value="ECO:0007669"/>
    <property type="project" value="UniProtKB-SubCell"/>
</dbReference>
<dbReference type="RefSeq" id="XP_018449609.1">
    <property type="nucleotide sequence ID" value="XM_018594107.2"/>
</dbReference>
<gene>
    <name evidence="8" type="primary">LOC108821063</name>
    <name evidence="9" type="synonym">LOC130501415</name>
</gene>
<evidence type="ECO:0000256" key="1">
    <source>
        <dbReference type="ARBA" id="ARBA00004123"/>
    </source>
</evidence>
<dbReference type="GeneID" id="108821063"/>
<comment type="subcellular location">
    <subcellularLocation>
        <location evidence="2">Cytoplasm</location>
    </subcellularLocation>
    <subcellularLocation>
        <location evidence="1">Nucleus</location>
    </subcellularLocation>
</comment>
<name>A0A6J0KRE0_RAPSA</name>
<feature type="region of interest" description="Disordered" evidence="5">
    <location>
        <begin position="160"/>
        <end position="181"/>
    </location>
</feature>
<dbReference type="PANTHER" id="PTHR18829">
    <property type="entry name" value="PROTEIN YAE1 HOMOLOG"/>
    <property type="match status" value="1"/>
</dbReference>
<evidence type="ECO:0000313" key="9">
    <source>
        <dbReference type="RefSeq" id="XP_056852314.1"/>
    </source>
</evidence>
<dbReference type="Proteomes" id="UP000504610">
    <property type="component" value="Chromosome 8"/>
</dbReference>
<dbReference type="KEGG" id="rsz:130501415"/>
<reference evidence="8 9" key="2">
    <citation type="submission" date="2025-04" db="UniProtKB">
        <authorList>
            <consortium name="RefSeq"/>
        </authorList>
    </citation>
    <scope>IDENTIFICATION</scope>
    <source>
        <tissue evidence="8 9">Leaf</tissue>
    </source>
</reference>
<keyword evidence="4" id="KW-0539">Nucleus</keyword>
<feature type="compositionally biased region" description="Gly residues" evidence="5">
    <location>
        <begin position="169"/>
        <end position="179"/>
    </location>
</feature>
<sequence length="211" mass="22953">MEPPQDGSSNFAKELYEESFQLSKPGTESSLSLGNLENDYGSFYGSSDEEPSEAYSMKKDTENRREKFHMLGYRDGISAGQEAAAQEGYNVGYKESVLAGYKFGIVRGVSSALAFLPDELREKVIDEQETRDQFKKLHSSVHDISTETALKLFYGALTTKQGKEKSGEEGPGSSLGSGSGSVSATNDLGSYITELSSLLDKSPKIKVRLDA</sequence>
<evidence type="ECO:0000256" key="2">
    <source>
        <dbReference type="ARBA" id="ARBA00004496"/>
    </source>
</evidence>
<dbReference type="AlphaFoldDB" id="A0A6J0KRE0"/>
<dbReference type="PANTHER" id="PTHR18829:SF0">
    <property type="entry name" value="PROTEIN YAE1 HOMOLOG"/>
    <property type="match status" value="1"/>
</dbReference>
<evidence type="ECO:0000259" key="6">
    <source>
        <dbReference type="Pfam" id="PF09811"/>
    </source>
</evidence>
<evidence type="ECO:0000313" key="7">
    <source>
        <dbReference type="Proteomes" id="UP000504610"/>
    </source>
</evidence>
<evidence type="ECO:0000256" key="3">
    <source>
        <dbReference type="ARBA" id="ARBA00022490"/>
    </source>
</evidence>
<evidence type="ECO:0000313" key="8">
    <source>
        <dbReference type="RefSeq" id="XP_018449609.1"/>
    </source>
</evidence>
<keyword evidence="3" id="KW-0963">Cytoplasm</keyword>
<dbReference type="Pfam" id="PF09811">
    <property type="entry name" value="Yae1_N"/>
    <property type="match status" value="1"/>
</dbReference>
<evidence type="ECO:0000256" key="4">
    <source>
        <dbReference type="ARBA" id="ARBA00023242"/>
    </source>
</evidence>
<accession>A0A6J0KRE0</accession>
<dbReference type="KEGG" id="rsz:108821063"/>
<organism evidence="7 8">
    <name type="scientific">Raphanus sativus</name>
    <name type="common">Radish</name>
    <name type="synonym">Raphanus raphanistrum var. sativus</name>
    <dbReference type="NCBI Taxonomy" id="3726"/>
    <lineage>
        <taxon>Eukaryota</taxon>
        <taxon>Viridiplantae</taxon>
        <taxon>Streptophyta</taxon>
        <taxon>Embryophyta</taxon>
        <taxon>Tracheophyta</taxon>
        <taxon>Spermatophyta</taxon>
        <taxon>Magnoliopsida</taxon>
        <taxon>eudicotyledons</taxon>
        <taxon>Gunneridae</taxon>
        <taxon>Pentapetalae</taxon>
        <taxon>rosids</taxon>
        <taxon>malvids</taxon>
        <taxon>Brassicales</taxon>
        <taxon>Brassicaceae</taxon>
        <taxon>Brassiceae</taxon>
        <taxon>Raphanus</taxon>
    </lineage>
</organism>
<dbReference type="InterPro" id="IPR038881">
    <property type="entry name" value="Yae1-like"/>
</dbReference>